<dbReference type="NCBIfam" id="TIGR02074">
    <property type="entry name" value="PBP_1a_fam"/>
    <property type="match status" value="1"/>
</dbReference>
<dbReference type="GO" id="GO:0006508">
    <property type="term" value="P:proteolysis"/>
    <property type="evidence" value="ECO:0007669"/>
    <property type="project" value="UniProtKB-KW"/>
</dbReference>
<comment type="similarity">
    <text evidence="3">In the N-terminal section; belongs to the glycosyltransferase 51 family.</text>
</comment>
<keyword evidence="8" id="KW-0378">Hydrolase</keyword>
<keyword evidence="10" id="KW-0573">Peptidoglycan synthesis</keyword>
<dbReference type="AlphaFoldDB" id="A0A839AFY9"/>
<evidence type="ECO:0000256" key="6">
    <source>
        <dbReference type="ARBA" id="ARBA00022676"/>
    </source>
</evidence>
<evidence type="ECO:0000256" key="10">
    <source>
        <dbReference type="ARBA" id="ARBA00022984"/>
    </source>
</evidence>
<evidence type="ECO:0000256" key="11">
    <source>
        <dbReference type="ARBA" id="ARBA00023268"/>
    </source>
</evidence>
<comment type="pathway">
    <text evidence="1">Cell wall biogenesis; peptidoglycan biosynthesis.</text>
</comment>
<evidence type="ECO:0000256" key="13">
    <source>
        <dbReference type="ARBA" id="ARBA00034000"/>
    </source>
</evidence>
<dbReference type="InterPro" id="IPR001264">
    <property type="entry name" value="Glyco_trans_51"/>
</dbReference>
<evidence type="ECO:0000256" key="8">
    <source>
        <dbReference type="ARBA" id="ARBA00022801"/>
    </source>
</evidence>
<evidence type="ECO:0000256" key="7">
    <source>
        <dbReference type="ARBA" id="ARBA00022679"/>
    </source>
</evidence>
<evidence type="ECO:0000256" key="5">
    <source>
        <dbReference type="ARBA" id="ARBA00022670"/>
    </source>
</evidence>
<evidence type="ECO:0000256" key="14">
    <source>
        <dbReference type="ARBA" id="ARBA00049902"/>
    </source>
</evidence>
<sequence length="728" mass="78214">MTGRPPKRQRIEPRFHDGESGSLDMRLTAEDRPAAGQRPNAPRKAKPANRQNASSGSRSGPARRKSAKSRRGKGGRKRRGGNSRLLRFVKRGAYWSAVLGIWGIVVVAGVLGYYAAHLPPTSEWAVPKRPPNIRIVSASGHLIANRGDTGGEAVRLEQLPHYLPEAVMAIEDRRFRSHFGIDPIGLARAVFVNASSGRLVQGGSTLTQQLAKNLFLEPDRTFSRKMQEVVLSLWLEQKFSKDEILEMYLNRVYLGAGAYGVDAAARRYFGKSARLVTLNEAAILAGLLKAPSRYAPTNNPKLSEERAQTVLLAMHDAGYIDDDQVKVALAETATIVANRQTSSENYVADWVMELLPGYVGSIDTDVIVDTTIDLDLQHAAERSLRTALASEGGKLAVSQGAVVTLDGSGAVKALIGGANYARSQYNRAIHARRQPGSAFKPFVYLAAVEQGLTPETIRVDEPVRIGNWAPQNYTRKYRGPVTLTEALSLSLNTVAARLAQEVGPARVIDTAQRLGISSPLQKNASIALGTSEVTPLEIAAAFVPFSNGGYGVVPHVIRSIRTMKGKLLYSRKGDGPGRVIDPYSLGAMNRMMAETLSTGTGRAAELEGRPAAGKTGTSQDFRDGWFIGYTGQLTTAVWIGNDDNSPTKRATGGSLPARIWKDVMVAGHDGLPVSALPGIYEAPVQVAEPAGSGLVPPGRIGDDPGRPILPEPGKGRGPLNLLQRIFGG</sequence>
<dbReference type="InterPro" id="IPR023346">
    <property type="entry name" value="Lysozyme-like_dom_sf"/>
</dbReference>
<comment type="catalytic activity">
    <reaction evidence="14">
        <text>[GlcNAc-(1-&gt;4)-Mur2Ac(oyl-L-Ala-gamma-D-Glu-L-Lys-D-Ala-D-Ala)](n)-di-trans,octa-cis-undecaprenyl diphosphate + beta-D-GlcNAc-(1-&gt;4)-Mur2Ac(oyl-L-Ala-gamma-D-Glu-L-Lys-D-Ala-D-Ala)-di-trans,octa-cis-undecaprenyl diphosphate = [GlcNAc-(1-&gt;4)-Mur2Ac(oyl-L-Ala-gamma-D-Glu-L-Lys-D-Ala-D-Ala)](n+1)-di-trans,octa-cis-undecaprenyl diphosphate + di-trans,octa-cis-undecaprenyl diphosphate + H(+)</text>
        <dbReference type="Rhea" id="RHEA:23708"/>
        <dbReference type="Rhea" id="RHEA-COMP:9602"/>
        <dbReference type="Rhea" id="RHEA-COMP:9603"/>
        <dbReference type="ChEBI" id="CHEBI:15378"/>
        <dbReference type="ChEBI" id="CHEBI:58405"/>
        <dbReference type="ChEBI" id="CHEBI:60033"/>
        <dbReference type="ChEBI" id="CHEBI:78435"/>
        <dbReference type="EC" id="2.4.99.28"/>
    </reaction>
</comment>
<evidence type="ECO:0000259" key="18">
    <source>
        <dbReference type="Pfam" id="PF00912"/>
    </source>
</evidence>
<name>A0A839AFY9_9HYPH</name>
<feature type="transmembrane region" description="Helical" evidence="16">
    <location>
        <begin position="93"/>
        <end position="116"/>
    </location>
</feature>
<keyword evidence="16" id="KW-0812">Transmembrane</keyword>
<evidence type="ECO:0000259" key="17">
    <source>
        <dbReference type="Pfam" id="PF00905"/>
    </source>
</evidence>
<gene>
    <name evidence="19" type="ORF">H2509_16770</name>
</gene>
<dbReference type="GO" id="GO:0008360">
    <property type="term" value="P:regulation of cell shape"/>
    <property type="evidence" value="ECO:0007669"/>
    <property type="project" value="UniProtKB-KW"/>
</dbReference>
<feature type="region of interest" description="Disordered" evidence="15">
    <location>
        <begin position="1"/>
        <end position="82"/>
    </location>
</feature>
<reference evidence="19 20" key="1">
    <citation type="submission" date="2020-07" db="EMBL/GenBank/DDBJ databases">
        <title>Stappia sp., F7233, whole genome shotgun sequencing project.</title>
        <authorList>
            <person name="Jiang S."/>
            <person name="Liu Z.W."/>
            <person name="Du Z.J."/>
        </authorList>
    </citation>
    <scope>NUCLEOTIDE SEQUENCE [LARGE SCALE GENOMIC DNA]</scope>
    <source>
        <strain evidence="19 20">F7233</strain>
    </source>
</reference>
<evidence type="ECO:0000256" key="4">
    <source>
        <dbReference type="ARBA" id="ARBA00022645"/>
    </source>
</evidence>
<dbReference type="Gene3D" id="3.40.710.10">
    <property type="entry name" value="DD-peptidase/beta-lactamase superfamily"/>
    <property type="match status" value="1"/>
</dbReference>
<dbReference type="Proteomes" id="UP000541109">
    <property type="component" value="Unassembled WGS sequence"/>
</dbReference>
<dbReference type="InterPro" id="IPR012338">
    <property type="entry name" value="Beta-lactam/transpept-like"/>
</dbReference>
<dbReference type="InterPro" id="IPR036950">
    <property type="entry name" value="PBP_transglycosylase"/>
</dbReference>
<evidence type="ECO:0000256" key="3">
    <source>
        <dbReference type="ARBA" id="ARBA00007739"/>
    </source>
</evidence>
<dbReference type="PANTHER" id="PTHR32282">
    <property type="entry name" value="BINDING PROTEIN TRANSPEPTIDASE, PUTATIVE-RELATED"/>
    <property type="match status" value="1"/>
</dbReference>
<keyword evidence="12" id="KW-0961">Cell wall biogenesis/degradation</keyword>
<evidence type="ECO:0000256" key="15">
    <source>
        <dbReference type="SAM" id="MobiDB-lite"/>
    </source>
</evidence>
<dbReference type="InterPro" id="IPR001460">
    <property type="entry name" value="PCN-bd_Tpept"/>
</dbReference>
<evidence type="ECO:0000256" key="2">
    <source>
        <dbReference type="ARBA" id="ARBA00007090"/>
    </source>
</evidence>
<feature type="domain" description="Glycosyl transferase family 51" evidence="18">
    <location>
        <begin position="148"/>
        <end position="314"/>
    </location>
</feature>
<keyword evidence="4" id="KW-0121">Carboxypeptidase</keyword>
<accession>A0A839AFY9</accession>
<dbReference type="GO" id="GO:0030288">
    <property type="term" value="C:outer membrane-bounded periplasmic space"/>
    <property type="evidence" value="ECO:0007669"/>
    <property type="project" value="TreeGrafter"/>
</dbReference>
<feature type="domain" description="Penicillin-binding protein transpeptidase" evidence="17">
    <location>
        <begin position="401"/>
        <end position="664"/>
    </location>
</feature>
<protein>
    <submittedName>
        <fullName evidence="19">PBP1A family penicillin-binding protein</fullName>
    </submittedName>
</protein>
<dbReference type="Pfam" id="PF00912">
    <property type="entry name" value="Transgly"/>
    <property type="match status" value="1"/>
</dbReference>
<dbReference type="GO" id="GO:0009252">
    <property type="term" value="P:peptidoglycan biosynthetic process"/>
    <property type="evidence" value="ECO:0007669"/>
    <property type="project" value="UniProtKB-UniPathway"/>
</dbReference>
<dbReference type="GO" id="GO:0071555">
    <property type="term" value="P:cell wall organization"/>
    <property type="evidence" value="ECO:0007669"/>
    <property type="project" value="UniProtKB-KW"/>
</dbReference>
<dbReference type="SUPFAM" id="SSF56601">
    <property type="entry name" value="beta-lactamase/transpeptidase-like"/>
    <property type="match status" value="1"/>
</dbReference>
<keyword evidence="6" id="KW-0328">Glycosyltransferase</keyword>
<evidence type="ECO:0000256" key="16">
    <source>
        <dbReference type="SAM" id="Phobius"/>
    </source>
</evidence>
<evidence type="ECO:0000256" key="9">
    <source>
        <dbReference type="ARBA" id="ARBA00022960"/>
    </source>
</evidence>
<comment type="catalytic activity">
    <reaction evidence="13">
        <text>Preferential cleavage: (Ac)2-L-Lys-D-Ala-|-D-Ala. Also transpeptidation of peptidyl-alanyl moieties that are N-acyl substituents of D-alanine.</text>
        <dbReference type="EC" id="3.4.16.4"/>
    </reaction>
</comment>
<dbReference type="SUPFAM" id="SSF53955">
    <property type="entry name" value="Lysozyme-like"/>
    <property type="match status" value="1"/>
</dbReference>
<evidence type="ECO:0000313" key="20">
    <source>
        <dbReference type="Proteomes" id="UP000541109"/>
    </source>
</evidence>
<dbReference type="GO" id="GO:0008658">
    <property type="term" value="F:penicillin binding"/>
    <property type="evidence" value="ECO:0007669"/>
    <property type="project" value="InterPro"/>
</dbReference>
<keyword evidence="16" id="KW-1133">Transmembrane helix</keyword>
<keyword evidence="20" id="KW-1185">Reference proteome</keyword>
<dbReference type="FunFam" id="1.10.3810.10:FF:000001">
    <property type="entry name" value="Penicillin-binding protein 1A"/>
    <property type="match status" value="1"/>
</dbReference>
<evidence type="ECO:0000256" key="12">
    <source>
        <dbReference type="ARBA" id="ARBA00023316"/>
    </source>
</evidence>
<dbReference type="PANTHER" id="PTHR32282:SF33">
    <property type="entry name" value="PEPTIDOGLYCAN GLYCOSYLTRANSFERASE"/>
    <property type="match status" value="1"/>
</dbReference>
<feature type="compositionally biased region" description="Basic and acidic residues" evidence="15">
    <location>
        <begin position="9"/>
        <end position="19"/>
    </location>
</feature>
<keyword evidence="9" id="KW-0133">Cell shape</keyword>
<keyword evidence="11" id="KW-0511">Multifunctional enzyme</keyword>
<keyword evidence="16" id="KW-0472">Membrane</keyword>
<keyword evidence="7" id="KW-0808">Transferase</keyword>
<keyword evidence="5" id="KW-0645">Protease</keyword>
<dbReference type="GO" id="GO:0008955">
    <property type="term" value="F:peptidoglycan glycosyltransferase activity"/>
    <property type="evidence" value="ECO:0007669"/>
    <property type="project" value="UniProtKB-EC"/>
</dbReference>
<comment type="caution">
    <text evidence="19">The sequence shown here is derived from an EMBL/GenBank/DDBJ whole genome shotgun (WGS) entry which is preliminary data.</text>
</comment>
<dbReference type="GO" id="GO:0009002">
    <property type="term" value="F:serine-type D-Ala-D-Ala carboxypeptidase activity"/>
    <property type="evidence" value="ECO:0007669"/>
    <property type="project" value="UniProtKB-EC"/>
</dbReference>
<dbReference type="EMBL" id="JACFXV010000064">
    <property type="protein sequence ID" value="MBA5778780.1"/>
    <property type="molecule type" value="Genomic_DNA"/>
</dbReference>
<dbReference type="InterPro" id="IPR050396">
    <property type="entry name" value="Glycosyltr_51/Transpeptidase"/>
</dbReference>
<proteinExistence type="inferred from homology"/>
<comment type="similarity">
    <text evidence="2">In the C-terminal section; belongs to the transpeptidase family.</text>
</comment>
<dbReference type="UniPathway" id="UPA00219"/>
<evidence type="ECO:0000256" key="1">
    <source>
        <dbReference type="ARBA" id="ARBA00004752"/>
    </source>
</evidence>
<dbReference type="Pfam" id="PF00905">
    <property type="entry name" value="Transpeptidase"/>
    <property type="match status" value="1"/>
</dbReference>
<dbReference type="Gene3D" id="1.10.3810.10">
    <property type="entry name" value="Biosynthetic peptidoglycan transglycosylase-like"/>
    <property type="match status" value="1"/>
</dbReference>
<evidence type="ECO:0000313" key="19">
    <source>
        <dbReference type="EMBL" id="MBA5778780.1"/>
    </source>
</evidence>
<organism evidence="19 20">
    <name type="scientific">Stappia albiluteola</name>
    <dbReference type="NCBI Taxonomy" id="2758565"/>
    <lineage>
        <taxon>Bacteria</taxon>
        <taxon>Pseudomonadati</taxon>
        <taxon>Pseudomonadota</taxon>
        <taxon>Alphaproteobacteria</taxon>
        <taxon>Hyphomicrobiales</taxon>
        <taxon>Stappiaceae</taxon>
        <taxon>Stappia</taxon>
    </lineage>
</organism>
<feature type="compositionally biased region" description="Basic residues" evidence="15">
    <location>
        <begin position="61"/>
        <end position="81"/>
    </location>
</feature>